<dbReference type="CDD" id="cd18809">
    <property type="entry name" value="SF1_C_RecD"/>
    <property type="match status" value="1"/>
</dbReference>
<organism evidence="2 3">
    <name type="scientific">Arachis hypogaea</name>
    <name type="common">Peanut</name>
    <dbReference type="NCBI Taxonomy" id="3818"/>
    <lineage>
        <taxon>Eukaryota</taxon>
        <taxon>Viridiplantae</taxon>
        <taxon>Streptophyta</taxon>
        <taxon>Embryophyta</taxon>
        <taxon>Tracheophyta</taxon>
        <taxon>Spermatophyta</taxon>
        <taxon>Magnoliopsida</taxon>
        <taxon>eudicotyledons</taxon>
        <taxon>Gunneridae</taxon>
        <taxon>Pentapetalae</taxon>
        <taxon>rosids</taxon>
        <taxon>fabids</taxon>
        <taxon>Fabales</taxon>
        <taxon>Fabaceae</taxon>
        <taxon>Papilionoideae</taxon>
        <taxon>50 kb inversion clade</taxon>
        <taxon>dalbergioids sensu lato</taxon>
        <taxon>Dalbergieae</taxon>
        <taxon>Pterocarpus clade</taxon>
        <taxon>Arachis</taxon>
    </lineage>
</organism>
<dbReference type="InterPro" id="IPR049163">
    <property type="entry name" value="Pif1-like_2B_dom"/>
</dbReference>
<comment type="caution">
    <text evidence="2">The sequence shown here is derived from an EMBL/GenBank/DDBJ whole genome shotgun (WGS) entry which is preliminary data.</text>
</comment>
<proteinExistence type="predicted"/>
<evidence type="ECO:0000313" key="3">
    <source>
        <dbReference type="Proteomes" id="UP000289738"/>
    </source>
</evidence>
<dbReference type="GO" id="GO:0006260">
    <property type="term" value="P:DNA replication"/>
    <property type="evidence" value="ECO:0007669"/>
    <property type="project" value="TreeGrafter"/>
</dbReference>
<feature type="domain" description="DNA helicase Pif1-like 2B" evidence="1">
    <location>
        <begin position="122"/>
        <end position="167"/>
    </location>
</feature>
<dbReference type="EMBL" id="SDMP01000007">
    <property type="protein sequence ID" value="RYR48156.1"/>
    <property type="molecule type" value="Genomic_DNA"/>
</dbReference>
<accession>A0A445CB49</accession>
<protein>
    <recommendedName>
        <fullName evidence="1">DNA helicase Pif1-like 2B domain-containing protein</fullName>
    </recommendedName>
</protein>
<dbReference type="GO" id="GO:0005657">
    <property type="term" value="C:replication fork"/>
    <property type="evidence" value="ECO:0007669"/>
    <property type="project" value="TreeGrafter"/>
</dbReference>
<reference evidence="2 3" key="1">
    <citation type="submission" date="2019-01" db="EMBL/GenBank/DDBJ databases">
        <title>Sequencing of cultivated peanut Arachis hypogaea provides insights into genome evolution and oil improvement.</title>
        <authorList>
            <person name="Chen X."/>
        </authorList>
    </citation>
    <scope>NUCLEOTIDE SEQUENCE [LARGE SCALE GENOMIC DNA]</scope>
    <source>
        <strain evidence="3">cv. Fuhuasheng</strain>
        <tissue evidence="2">Leaves</tissue>
    </source>
</reference>
<dbReference type="STRING" id="3818.A0A445CB49"/>
<gene>
    <name evidence="2" type="ORF">Ahy_A07g034151</name>
</gene>
<dbReference type="Proteomes" id="UP000289738">
    <property type="component" value="Chromosome A07"/>
</dbReference>
<dbReference type="AlphaFoldDB" id="A0A445CB49"/>
<dbReference type="PANTHER" id="PTHR23274">
    <property type="entry name" value="DNA HELICASE-RELATED"/>
    <property type="match status" value="1"/>
</dbReference>
<dbReference type="Pfam" id="PF21530">
    <property type="entry name" value="Pif1_2B_dom"/>
    <property type="match status" value="1"/>
</dbReference>
<dbReference type="InterPro" id="IPR027417">
    <property type="entry name" value="P-loop_NTPase"/>
</dbReference>
<name>A0A445CB49_ARAHY</name>
<evidence type="ECO:0000313" key="2">
    <source>
        <dbReference type="EMBL" id="RYR48156.1"/>
    </source>
</evidence>
<evidence type="ECO:0000259" key="1">
    <source>
        <dbReference type="Pfam" id="PF21530"/>
    </source>
</evidence>
<sequence length="290" mass="32366">MHGVQLEEFAEWLLQIGDGLLGDSTDGESVIRIHDNLLLDIESPCLHDLVLFVYRDILLHSSSVDYFKGRSILAPTLDVVTEVNNHVVPLIPGSERVYLSSDTLINEDGHLESELYTMSTESLNALNCSGIPQHRLVLKIGVPVMLLRNIDQSNGLYNGTQMQVRRLGDHIIECIILAGRNTGEVVFIPKMNMSPNNETLPIRFTRRQFPVELCFAMTINKSQRQTLSTVGMYLPRPVFTHGQLYVALSRVSIHSGLKILSVGSNGTASDHTINVVYRKIFPNLLPNILP</sequence>
<keyword evidence="3" id="KW-1185">Reference proteome</keyword>
<dbReference type="SUPFAM" id="SSF52540">
    <property type="entry name" value="P-loop containing nucleoside triphosphate hydrolases"/>
    <property type="match status" value="1"/>
</dbReference>
<dbReference type="PANTHER" id="PTHR23274:SF48">
    <property type="entry name" value="ATP-DEPENDENT DNA HELICASE"/>
    <property type="match status" value="1"/>
</dbReference>